<dbReference type="Proteomes" id="UP000507962">
    <property type="component" value="Unassembled WGS sequence"/>
</dbReference>
<evidence type="ECO:0000313" key="5">
    <source>
        <dbReference type="EMBL" id="VFQ46523.1"/>
    </source>
</evidence>
<keyword evidence="6" id="KW-1185">Reference proteome</keyword>
<keyword evidence="3" id="KW-0804">Transcription</keyword>
<dbReference type="AlphaFoldDB" id="A0A4U8YYC9"/>
<dbReference type="InterPro" id="IPR023187">
    <property type="entry name" value="Tscrpt_reg_MarR-type_CS"/>
</dbReference>
<dbReference type="InterPro" id="IPR000835">
    <property type="entry name" value="HTH_MarR-typ"/>
</dbReference>
<dbReference type="PROSITE" id="PS50995">
    <property type="entry name" value="HTH_MARR_2"/>
    <property type="match status" value="1"/>
</dbReference>
<sequence length="145" mass="16615">MKTSDSHFVYKLSVIRKLAFSFLEEEMARAGVKDLPPSFGDILYIVHTRGPVSVKDIAAQSYKDKSTVSTIIHQLEIKGYVQKEPDPSDKRKVRVSLTLQAEKHMESMARISAGLKERLFQDMSREERDILFLLMDKIEGNLKRS</sequence>
<name>A0A4U8YYC9_9BACT</name>
<keyword evidence="2" id="KW-0238">DNA-binding</keyword>
<organism evidence="5 6">
    <name type="scientific">Desulfoluna butyratoxydans</name>
    <dbReference type="NCBI Taxonomy" id="231438"/>
    <lineage>
        <taxon>Bacteria</taxon>
        <taxon>Pseudomonadati</taxon>
        <taxon>Thermodesulfobacteriota</taxon>
        <taxon>Desulfobacteria</taxon>
        <taxon>Desulfobacterales</taxon>
        <taxon>Desulfolunaceae</taxon>
        <taxon>Desulfoluna</taxon>
    </lineage>
</organism>
<dbReference type="Gene3D" id="1.10.10.10">
    <property type="entry name" value="Winged helix-like DNA-binding domain superfamily/Winged helix DNA-binding domain"/>
    <property type="match status" value="1"/>
</dbReference>
<feature type="domain" description="HTH marR-type" evidence="4">
    <location>
        <begin position="5"/>
        <end position="140"/>
    </location>
</feature>
<dbReference type="RefSeq" id="WP_180144396.1">
    <property type="nucleotide sequence ID" value="NZ_CAADHO010000009.1"/>
</dbReference>
<evidence type="ECO:0000256" key="2">
    <source>
        <dbReference type="ARBA" id="ARBA00023125"/>
    </source>
</evidence>
<evidence type="ECO:0000259" key="4">
    <source>
        <dbReference type="PROSITE" id="PS50995"/>
    </source>
</evidence>
<protein>
    <submittedName>
        <fullName evidence="5">Marr-type hth domain</fullName>
    </submittedName>
</protein>
<dbReference type="Pfam" id="PF01047">
    <property type="entry name" value="MarR"/>
    <property type="match status" value="1"/>
</dbReference>
<gene>
    <name evidence="5" type="ORF">MSL71_41900</name>
</gene>
<dbReference type="PANTHER" id="PTHR42756:SF1">
    <property type="entry name" value="TRANSCRIPTIONAL REPRESSOR OF EMRAB OPERON"/>
    <property type="match status" value="1"/>
</dbReference>
<evidence type="ECO:0000256" key="3">
    <source>
        <dbReference type="ARBA" id="ARBA00023163"/>
    </source>
</evidence>
<dbReference type="PROSITE" id="PS01117">
    <property type="entry name" value="HTH_MARR_1"/>
    <property type="match status" value="1"/>
</dbReference>
<dbReference type="InterPro" id="IPR036390">
    <property type="entry name" value="WH_DNA-bd_sf"/>
</dbReference>
<evidence type="ECO:0000313" key="6">
    <source>
        <dbReference type="Proteomes" id="UP000507962"/>
    </source>
</evidence>
<keyword evidence="1" id="KW-0805">Transcription regulation</keyword>
<reference evidence="5 6" key="1">
    <citation type="submission" date="2019-03" db="EMBL/GenBank/DDBJ databases">
        <authorList>
            <person name="Nijsse B."/>
        </authorList>
    </citation>
    <scope>NUCLEOTIDE SEQUENCE [LARGE SCALE GENOMIC DNA]</scope>
    <source>
        <strain evidence="5">Desulfoluna butyratoxydans MSL71</strain>
    </source>
</reference>
<proteinExistence type="predicted"/>
<dbReference type="SUPFAM" id="SSF46785">
    <property type="entry name" value="Winged helix' DNA-binding domain"/>
    <property type="match status" value="1"/>
</dbReference>
<dbReference type="GO" id="GO:0003700">
    <property type="term" value="F:DNA-binding transcription factor activity"/>
    <property type="evidence" value="ECO:0007669"/>
    <property type="project" value="InterPro"/>
</dbReference>
<dbReference type="GO" id="GO:0003677">
    <property type="term" value="F:DNA binding"/>
    <property type="evidence" value="ECO:0007669"/>
    <property type="project" value="UniProtKB-KW"/>
</dbReference>
<dbReference type="InterPro" id="IPR036388">
    <property type="entry name" value="WH-like_DNA-bd_sf"/>
</dbReference>
<dbReference type="PANTHER" id="PTHR42756">
    <property type="entry name" value="TRANSCRIPTIONAL REGULATOR, MARR"/>
    <property type="match status" value="1"/>
</dbReference>
<dbReference type="PRINTS" id="PR00598">
    <property type="entry name" value="HTHMARR"/>
</dbReference>
<evidence type="ECO:0000256" key="1">
    <source>
        <dbReference type="ARBA" id="ARBA00023015"/>
    </source>
</evidence>
<dbReference type="EMBL" id="CAADHO010000009">
    <property type="protein sequence ID" value="VFQ46523.1"/>
    <property type="molecule type" value="Genomic_DNA"/>
</dbReference>
<dbReference type="SMART" id="SM00347">
    <property type="entry name" value="HTH_MARR"/>
    <property type="match status" value="1"/>
</dbReference>
<accession>A0A4U8YYC9</accession>